<organism evidence="1 2">
    <name type="scientific">Seriola lalandi dorsalis</name>
    <dbReference type="NCBI Taxonomy" id="1841481"/>
    <lineage>
        <taxon>Eukaryota</taxon>
        <taxon>Metazoa</taxon>
        <taxon>Chordata</taxon>
        <taxon>Craniata</taxon>
        <taxon>Vertebrata</taxon>
        <taxon>Euteleostomi</taxon>
        <taxon>Actinopterygii</taxon>
        <taxon>Neopterygii</taxon>
        <taxon>Teleostei</taxon>
        <taxon>Neoteleostei</taxon>
        <taxon>Acanthomorphata</taxon>
        <taxon>Carangaria</taxon>
        <taxon>Carangiformes</taxon>
        <taxon>Carangidae</taxon>
        <taxon>Seriola</taxon>
    </lineage>
</organism>
<sequence length="121" mass="14197">MLLKPVVSDKKPTGIINYQFFYYVLQEFFVEDVQNLFDTGCGDMFFCKVHDILLKHENITKRKDEGELVRNLNVFISRKNVNCTELLKDVTPTGNQIQIPRLMELLTKCIKQRNWIGGNKR</sequence>
<accession>A0A3B4WUH8</accession>
<keyword evidence="2" id="KW-1185">Reference proteome</keyword>
<name>A0A3B4WUH8_SERLL</name>
<dbReference type="AlphaFoldDB" id="A0A3B4WUH8"/>
<evidence type="ECO:0000313" key="2">
    <source>
        <dbReference type="Proteomes" id="UP000261360"/>
    </source>
</evidence>
<dbReference type="Ensembl" id="ENSSLDT00000008943.1">
    <property type="protein sequence ID" value="ENSSLDP00000008654.1"/>
    <property type="gene ID" value="ENSSLDG00000006869.1"/>
</dbReference>
<evidence type="ECO:0000313" key="1">
    <source>
        <dbReference type="Ensembl" id="ENSSLDP00000008654.1"/>
    </source>
</evidence>
<reference evidence="1" key="1">
    <citation type="submission" date="2025-08" db="UniProtKB">
        <authorList>
            <consortium name="Ensembl"/>
        </authorList>
    </citation>
    <scope>IDENTIFICATION</scope>
</reference>
<reference evidence="1" key="2">
    <citation type="submission" date="2025-09" db="UniProtKB">
        <authorList>
            <consortium name="Ensembl"/>
        </authorList>
    </citation>
    <scope>IDENTIFICATION</scope>
</reference>
<protein>
    <submittedName>
        <fullName evidence="1">Uncharacterized protein</fullName>
    </submittedName>
</protein>
<dbReference type="Proteomes" id="UP000261360">
    <property type="component" value="Unplaced"/>
</dbReference>
<dbReference type="GeneTree" id="ENSGT00940000176998"/>
<proteinExistence type="predicted"/>